<dbReference type="InterPro" id="IPR011006">
    <property type="entry name" value="CheY-like_superfamily"/>
</dbReference>
<dbReference type="InterPro" id="IPR039420">
    <property type="entry name" value="WalR-like"/>
</dbReference>
<dbReference type="GO" id="GO:0000976">
    <property type="term" value="F:transcription cis-regulatory region binding"/>
    <property type="evidence" value="ECO:0007669"/>
    <property type="project" value="TreeGrafter"/>
</dbReference>
<dbReference type="OrthoDB" id="9802426at2"/>
<dbReference type="SUPFAM" id="SSF52172">
    <property type="entry name" value="CheY-like"/>
    <property type="match status" value="1"/>
</dbReference>
<dbReference type="Pfam" id="PF00486">
    <property type="entry name" value="Trans_reg_C"/>
    <property type="match status" value="1"/>
</dbReference>
<dbReference type="GO" id="GO:0000156">
    <property type="term" value="F:phosphorelay response regulator activity"/>
    <property type="evidence" value="ECO:0007669"/>
    <property type="project" value="TreeGrafter"/>
</dbReference>
<dbReference type="PANTHER" id="PTHR48111:SF67">
    <property type="entry name" value="TRANSCRIPTIONAL REGULATORY PROTEIN TCTD"/>
    <property type="match status" value="1"/>
</dbReference>
<dbReference type="InterPro" id="IPR001867">
    <property type="entry name" value="OmpR/PhoB-type_DNA-bd"/>
</dbReference>
<dbReference type="Gene3D" id="3.40.50.2300">
    <property type="match status" value="1"/>
</dbReference>
<evidence type="ECO:0000256" key="2">
    <source>
        <dbReference type="ARBA" id="ARBA00023012"/>
    </source>
</evidence>
<dbReference type="GO" id="GO:0006355">
    <property type="term" value="P:regulation of DNA-templated transcription"/>
    <property type="evidence" value="ECO:0007669"/>
    <property type="project" value="InterPro"/>
</dbReference>
<evidence type="ECO:0000256" key="1">
    <source>
        <dbReference type="ARBA" id="ARBA00022553"/>
    </source>
</evidence>
<comment type="caution">
    <text evidence="10">The sequence shown here is derived from an EMBL/GenBank/DDBJ whole genome shotgun (WGS) entry which is preliminary data.</text>
</comment>
<dbReference type="InterPro" id="IPR001789">
    <property type="entry name" value="Sig_transdc_resp-reg_receiver"/>
</dbReference>
<dbReference type="PROSITE" id="PS51755">
    <property type="entry name" value="OMPR_PHOB"/>
    <property type="match status" value="1"/>
</dbReference>
<dbReference type="PROSITE" id="PS50110">
    <property type="entry name" value="RESPONSE_REGULATORY"/>
    <property type="match status" value="1"/>
</dbReference>
<feature type="DNA-binding region" description="OmpR/PhoB-type" evidence="7">
    <location>
        <begin position="125"/>
        <end position="221"/>
    </location>
</feature>
<dbReference type="EMBL" id="SGWV01000007">
    <property type="protein sequence ID" value="RZS58577.1"/>
    <property type="molecule type" value="Genomic_DNA"/>
</dbReference>
<dbReference type="GO" id="GO:0005829">
    <property type="term" value="C:cytosol"/>
    <property type="evidence" value="ECO:0007669"/>
    <property type="project" value="TreeGrafter"/>
</dbReference>
<keyword evidence="11" id="KW-1185">Reference proteome</keyword>
<protein>
    <submittedName>
        <fullName evidence="10">Two-component system response regulator TctD</fullName>
    </submittedName>
</protein>
<evidence type="ECO:0000256" key="3">
    <source>
        <dbReference type="ARBA" id="ARBA00023015"/>
    </source>
</evidence>
<dbReference type="Gene3D" id="1.10.10.10">
    <property type="entry name" value="Winged helix-like DNA-binding domain superfamily/Winged helix DNA-binding domain"/>
    <property type="match status" value="1"/>
</dbReference>
<reference evidence="10 11" key="1">
    <citation type="submission" date="2019-02" db="EMBL/GenBank/DDBJ databases">
        <title>Genomic Encyclopedia of Type Strains, Phase IV (KMG-IV): sequencing the most valuable type-strain genomes for metagenomic binning, comparative biology and taxonomic classification.</title>
        <authorList>
            <person name="Goeker M."/>
        </authorList>
    </citation>
    <scope>NUCLEOTIDE SEQUENCE [LARGE SCALE GENOMIC DNA]</scope>
    <source>
        <strain evidence="10 11">DSM 10617</strain>
    </source>
</reference>
<proteinExistence type="predicted"/>
<keyword evidence="4 7" id="KW-0238">DNA-binding</keyword>
<dbReference type="SMART" id="SM00448">
    <property type="entry name" value="REC"/>
    <property type="match status" value="1"/>
</dbReference>
<sequence length="227" mass="25094">MRILLAEDEHGLGEWLSKALAQSGFRVDWVDDGRLAERALADTSDYDALVLDLGLPGRSGHALLKGLRDRACGVPVLVLTARDSLAERVNTLNEGADDFLPKPFALAELEARLTALIRRSRGIERPRLACGPLQFDTVLRQFTCGDELMQLSPREHVLLRALIVRSGEPMSRQQLTDRVFGDEEDVQPGALDVVMHRLRKRLDGSGVQIQTYRGLGYALEPVAPPHA</sequence>
<evidence type="ECO:0000259" key="9">
    <source>
        <dbReference type="PROSITE" id="PS51755"/>
    </source>
</evidence>
<evidence type="ECO:0000256" key="5">
    <source>
        <dbReference type="ARBA" id="ARBA00023163"/>
    </source>
</evidence>
<feature type="domain" description="OmpR/PhoB-type" evidence="9">
    <location>
        <begin position="125"/>
        <end position="221"/>
    </location>
</feature>
<dbReference type="PANTHER" id="PTHR48111">
    <property type="entry name" value="REGULATOR OF RPOS"/>
    <property type="match status" value="1"/>
</dbReference>
<keyword evidence="1 6" id="KW-0597">Phosphoprotein</keyword>
<evidence type="ECO:0000313" key="11">
    <source>
        <dbReference type="Proteomes" id="UP000293433"/>
    </source>
</evidence>
<keyword evidence="5" id="KW-0804">Transcription</keyword>
<evidence type="ECO:0000259" key="8">
    <source>
        <dbReference type="PROSITE" id="PS50110"/>
    </source>
</evidence>
<dbReference type="CDD" id="cd00383">
    <property type="entry name" value="trans_reg_C"/>
    <property type="match status" value="1"/>
</dbReference>
<dbReference type="Pfam" id="PF00072">
    <property type="entry name" value="Response_reg"/>
    <property type="match status" value="1"/>
</dbReference>
<feature type="modified residue" description="4-aspartylphosphate" evidence="6">
    <location>
        <position position="52"/>
    </location>
</feature>
<dbReference type="SMART" id="SM00862">
    <property type="entry name" value="Trans_reg_C"/>
    <property type="match status" value="1"/>
</dbReference>
<dbReference type="Proteomes" id="UP000293433">
    <property type="component" value="Unassembled WGS sequence"/>
</dbReference>
<feature type="domain" description="Response regulatory" evidence="8">
    <location>
        <begin position="2"/>
        <end position="117"/>
    </location>
</feature>
<name>A0A4Q7LVY6_9BURK</name>
<gene>
    <name evidence="10" type="ORF">EV685_0872</name>
</gene>
<organism evidence="10 11">
    <name type="scientific">Sphaerotilus mobilis</name>
    <dbReference type="NCBI Taxonomy" id="47994"/>
    <lineage>
        <taxon>Bacteria</taxon>
        <taxon>Pseudomonadati</taxon>
        <taxon>Pseudomonadota</taxon>
        <taxon>Betaproteobacteria</taxon>
        <taxon>Burkholderiales</taxon>
        <taxon>Sphaerotilaceae</taxon>
        <taxon>Sphaerotilus</taxon>
    </lineage>
</organism>
<evidence type="ECO:0000313" key="10">
    <source>
        <dbReference type="EMBL" id="RZS58577.1"/>
    </source>
</evidence>
<accession>A0A4Q7LVY6</accession>
<dbReference type="GO" id="GO:0032993">
    <property type="term" value="C:protein-DNA complex"/>
    <property type="evidence" value="ECO:0007669"/>
    <property type="project" value="TreeGrafter"/>
</dbReference>
<dbReference type="AlphaFoldDB" id="A0A4Q7LVY6"/>
<keyword evidence="2" id="KW-0902">Two-component regulatory system</keyword>
<keyword evidence="3" id="KW-0805">Transcription regulation</keyword>
<dbReference type="InterPro" id="IPR036388">
    <property type="entry name" value="WH-like_DNA-bd_sf"/>
</dbReference>
<evidence type="ECO:0000256" key="7">
    <source>
        <dbReference type="PROSITE-ProRule" id="PRU01091"/>
    </source>
</evidence>
<dbReference type="RefSeq" id="WP_130480708.1">
    <property type="nucleotide sequence ID" value="NZ_SGWV01000007.1"/>
</dbReference>
<evidence type="ECO:0000256" key="6">
    <source>
        <dbReference type="PROSITE-ProRule" id="PRU00169"/>
    </source>
</evidence>
<evidence type="ECO:0000256" key="4">
    <source>
        <dbReference type="ARBA" id="ARBA00023125"/>
    </source>
</evidence>
<dbReference type="FunFam" id="3.40.50.2300:FF:000002">
    <property type="entry name" value="DNA-binding response regulator PhoP"/>
    <property type="match status" value="1"/>
</dbReference>